<dbReference type="AlphaFoldDB" id="A0A1E4SLM5"/>
<dbReference type="EMBL" id="KV453911">
    <property type="protein sequence ID" value="ODV80419.1"/>
    <property type="molecule type" value="Genomic_DNA"/>
</dbReference>
<organism evidence="1 2">
    <name type="scientific">Suhomyces tanzawaensis NRRL Y-17324</name>
    <dbReference type="NCBI Taxonomy" id="984487"/>
    <lineage>
        <taxon>Eukaryota</taxon>
        <taxon>Fungi</taxon>
        <taxon>Dikarya</taxon>
        <taxon>Ascomycota</taxon>
        <taxon>Saccharomycotina</taxon>
        <taxon>Pichiomycetes</taxon>
        <taxon>Debaryomycetaceae</taxon>
        <taxon>Suhomyces</taxon>
    </lineage>
</organism>
<accession>A0A1E4SLM5</accession>
<keyword evidence="2" id="KW-1185">Reference proteome</keyword>
<gene>
    <name evidence="1" type="ORF">CANTADRAFT_89967</name>
</gene>
<proteinExistence type="predicted"/>
<dbReference type="RefSeq" id="XP_020065541.1">
    <property type="nucleotide sequence ID" value="XM_020211635.1"/>
</dbReference>
<reference evidence="2" key="1">
    <citation type="submission" date="2016-05" db="EMBL/GenBank/DDBJ databases">
        <title>Comparative genomics of biotechnologically important yeasts.</title>
        <authorList>
            <consortium name="DOE Joint Genome Institute"/>
            <person name="Riley R."/>
            <person name="Haridas S."/>
            <person name="Wolfe K.H."/>
            <person name="Lopes M.R."/>
            <person name="Hittinger C.T."/>
            <person name="Goker M."/>
            <person name="Salamov A."/>
            <person name="Wisecaver J."/>
            <person name="Long T.M."/>
            <person name="Aerts A.L."/>
            <person name="Barry K."/>
            <person name="Choi C."/>
            <person name="Clum A."/>
            <person name="Coughlan A.Y."/>
            <person name="Deshpande S."/>
            <person name="Douglass A.P."/>
            <person name="Hanson S.J."/>
            <person name="Klenk H.-P."/>
            <person name="Labutti K."/>
            <person name="Lapidus A."/>
            <person name="Lindquist E."/>
            <person name="Lipzen A."/>
            <person name="Meier-Kolthoff J.P."/>
            <person name="Ohm R.A."/>
            <person name="Otillar R.P."/>
            <person name="Pangilinan J."/>
            <person name="Peng Y."/>
            <person name="Rokas A."/>
            <person name="Rosa C.A."/>
            <person name="Scheuner C."/>
            <person name="Sibirny A.A."/>
            <person name="Slot J.C."/>
            <person name="Stielow J.B."/>
            <person name="Sun H."/>
            <person name="Kurtzman C.P."/>
            <person name="Blackwell M."/>
            <person name="Grigoriev I.V."/>
            <person name="Jeffries T.W."/>
        </authorList>
    </citation>
    <scope>NUCLEOTIDE SEQUENCE [LARGE SCALE GENOMIC DNA]</scope>
    <source>
        <strain evidence="2">NRRL Y-17324</strain>
    </source>
</reference>
<dbReference type="Proteomes" id="UP000094285">
    <property type="component" value="Unassembled WGS sequence"/>
</dbReference>
<sequence length="106" mass="11265">MKVVSPPFAANAGDAENPTFDSENALRAVACRCAMPPVHASRTLTTIGCERLLEPSKLPANHQRAQMESTRSVVSLTRCSAVILRCLACFLASAVATSLSHAIARQ</sequence>
<evidence type="ECO:0000313" key="2">
    <source>
        <dbReference type="Proteomes" id="UP000094285"/>
    </source>
</evidence>
<protein>
    <submittedName>
        <fullName evidence="1">Uncharacterized protein</fullName>
    </submittedName>
</protein>
<evidence type="ECO:0000313" key="1">
    <source>
        <dbReference type="EMBL" id="ODV80419.1"/>
    </source>
</evidence>
<dbReference type="GeneID" id="30985771"/>
<name>A0A1E4SLM5_9ASCO</name>